<gene>
    <name evidence="2" type="ORF">MKK02DRAFT_30909</name>
</gene>
<proteinExistence type="predicted"/>
<accession>A0AA38LRV2</accession>
<dbReference type="RefSeq" id="XP_052941711.1">
    <property type="nucleotide sequence ID" value="XM_053088167.1"/>
</dbReference>
<sequence length="161" mass="17253">MPEAAQVLAAILLSMLLQRVLRRLPPPALSSPRVVCPEHHTVDCPARRCTARSWCEGVLDRLTTCSGWRRRVRSPGACATAYGSKGYGRTGGAYGSEVAHVERNEREAVGLVGHGTAEAFGSALTMQRGDDENVMTRLRNAGVLWGNGPLHSSLHHAAGSN</sequence>
<dbReference type="Proteomes" id="UP001164286">
    <property type="component" value="Unassembled WGS sequence"/>
</dbReference>
<dbReference type="EMBL" id="JAKWFO010000016">
    <property type="protein sequence ID" value="KAI9631934.1"/>
    <property type="molecule type" value="Genomic_DNA"/>
</dbReference>
<evidence type="ECO:0000256" key="1">
    <source>
        <dbReference type="SAM" id="SignalP"/>
    </source>
</evidence>
<comment type="caution">
    <text evidence="2">The sequence shown here is derived from an EMBL/GenBank/DDBJ whole genome shotgun (WGS) entry which is preliminary data.</text>
</comment>
<dbReference type="AlphaFoldDB" id="A0AA38LRV2"/>
<keyword evidence="3" id="KW-1185">Reference proteome</keyword>
<organism evidence="2 3">
    <name type="scientific">Dioszegia hungarica</name>
    <dbReference type="NCBI Taxonomy" id="4972"/>
    <lineage>
        <taxon>Eukaryota</taxon>
        <taxon>Fungi</taxon>
        <taxon>Dikarya</taxon>
        <taxon>Basidiomycota</taxon>
        <taxon>Agaricomycotina</taxon>
        <taxon>Tremellomycetes</taxon>
        <taxon>Tremellales</taxon>
        <taxon>Bulleribasidiaceae</taxon>
        <taxon>Dioszegia</taxon>
    </lineage>
</organism>
<dbReference type="GeneID" id="77727372"/>
<name>A0AA38LRV2_9TREE</name>
<feature type="signal peptide" evidence="1">
    <location>
        <begin position="1"/>
        <end position="22"/>
    </location>
</feature>
<reference evidence="2" key="1">
    <citation type="journal article" date="2022" name="G3 (Bethesda)">
        <title>High quality genome of the basidiomycete yeast Dioszegia hungarica PDD-24b-2 isolated from cloud water.</title>
        <authorList>
            <person name="Jarrige D."/>
            <person name="Haridas S."/>
            <person name="Bleykasten-Grosshans C."/>
            <person name="Joly M."/>
            <person name="Nadalig T."/>
            <person name="Sancelme M."/>
            <person name="Vuilleumier S."/>
            <person name="Grigoriev I.V."/>
            <person name="Amato P."/>
            <person name="Bringel F."/>
        </authorList>
    </citation>
    <scope>NUCLEOTIDE SEQUENCE</scope>
    <source>
        <strain evidence="2">PDD-24b-2</strain>
    </source>
</reference>
<evidence type="ECO:0000313" key="2">
    <source>
        <dbReference type="EMBL" id="KAI9631934.1"/>
    </source>
</evidence>
<feature type="chain" id="PRO_5041383596" evidence="1">
    <location>
        <begin position="23"/>
        <end position="161"/>
    </location>
</feature>
<evidence type="ECO:0000313" key="3">
    <source>
        <dbReference type="Proteomes" id="UP001164286"/>
    </source>
</evidence>
<keyword evidence="1" id="KW-0732">Signal</keyword>
<protein>
    <submittedName>
        <fullName evidence="2">Uncharacterized protein</fullName>
    </submittedName>
</protein>